<organism evidence="1 2">
    <name type="scientific">Rhipicephalus sanguineus</name>
    <name type="common">Brown dog tick</name>
    <name type="synonym">Ixodes sanguineus</name>
    <dbReference type="NCBI Taxonomy" id="34632"/>
    <lineage>
        <taxon>Eukaryota</taxon>
        <taxon>Metazoa</taxon>
        <taxon>Ecdysozoa</taxon>
        <taxon>Arthropoda</taxon>
        <taxon>Chelicerata</taxon>
        <taxon>Arachnida</taxon>
        <taxon>Acari</taxon>
        <taxon>Parasitiformes</taxon>
        <taxon>Ixodida</taxon>
        <taxon>Ixodoidea</taxon>
        <taxon>Ixodidae</taxon>
        <taxon>Rhipicephalinae</taxon>
        <taxon>Rhipicephalus</taxon>
        <taxon>Rhipicephalus</taxon>
    </lineage>
</organism>
<evidence type="ECO:0000313" key="1">
    <source>
        <dbReference type="EMBL" id="KAH7969184.1"/>
    </source>
</evidence>
<dbReference type="AlphaFoldDB" id="A0A9D4Q798"/>
<proteinExistence type="predicted"/>
<dbReference type="Proteomes" id="UP000821837">
    <property type="component" value="Unassembled WGS sequence"/>
</dbReference>
<reference evidence="1" key="1">
    <citation type="journal article" date="2020" name="Cell">
        <title>Large-Scale Comparative Analyses of Tick Genomes Elucidate Their Genetic Diversity and Vector Capacities.</title>
        <authorList>
            <consortium name="Tick Genome and Microbiome Consortium (TIGMIC)"/>
            <person name="Jia N."/>
            <person name="Wang J."/>
            <person name="Shi W."/>
            <person name="Du L."/>
            <person name="Sun Y."/>
            <person name="Zhan W."/>
            <person name="Jiang J.F."/>
            <person name="Wang Q."/>
            <person name="Zhang B."/>
            <person name="Ji P."/>
            <person name="Bell-Sakyi L."/>
            <person name="Cui X.M."/>
            <person name="Yuan T.T."/>
            <person name="Jiang B.G."/>
            <person name="Yang W.F."/>
            <person name="Lam T.T."/>
            <person name="Chang Q.C."/>
            <person name="Ding S.J."/>
            <person name="Wang X.J."/>
            <person name="Zhu J.G."/>
            <person name="Ruan X.D."/>
            <person name="Zhao L."/>
            <person name="Wei J.T."/>
            <person name="Ye R.Z."/>
            <person name="Que T.C."/>
            <person name="Du C.H."/>
            <person name="Zhou Y.H."/>
            <person name="Cheng J.X."/>
            <person name="Dai P.F."/>
            <person name="Guo W.B."/>
            <person name="Han X.H."/>
            <person name="Huang E.J."/>
            <person name="Li L.F."/>
            <person name="Wei W."/>
            <person name="Gao Y.C."/>
            <person name="Liu J.Z."/>
            <person name="Shao H.Z."/>
            <person name="Wang X."/>
            <person name="Wang C.C."/>
            <person name="Yang T.C."/>
            <person name="Huo Q.B."/>
            <person name="Li W."/>
            <person name="Chen H.Y."/>
            <person name="Chen S.E."/>
            <person name="Zhou L.G."/>
            <person name="Ni X.B."/>
            <person name="Tian J.H."/>
            <person name="Sheng Y."/>
            <person name="Liu T."/>
            <person name="Pan Y.S."/>
            <person name="Xia L.Y."/>
            <person name="Li J."/>
            <person name="Zhao F."/>
            <person name="Cao W.C."/>
        </authorList>
    </citation>
    <scope>NUCLEOTIDE SEQUENCE</scope>
    <source>
        <strain evidence="1">Rsan-2018</strain>
    </source>
</reference>
<dbReference type="EMBL" id="JABSTV010001248">
    <property type="protein sequence ID" value="KAH7969184.1"/>
    <property type="molecule type" value="Genomic_DNA"/>
</dbReference>
<dbReference type="SUPFAM" id="SSF52047">
    <property type="entry name" value="RNI-like"/>
    <property type="match status" value="1"/>
</dbReference>
<comment type="caution">
    <text evidence="1">The sequence shown here is derived from an EMBL/GenBank/DDBJ whole genome shotgun (WGS) entry which is preliminary data.</text>
</comment>
<evidence type="ECO:0000313" key="2">
    <source>
        <dbReference type="Proteomes" id="UP000821837"/>
    </source>
</evidence>
<accession>A0A9D4Q798</accession>
<gene>
    <name evidence="1" type="ORF">HPB52_015629</name>
</gene>
<sequence>MGDNTDVRQVQGARMYPANQWADLEGATGCFTGAVVGCRTACSMTPGRHFHILRQLAACNELLFLAKMQLREILGARGKLALVNLNNSGLYMGEPQDFLVQKSAAVMYHVLKHHQCVASLQCVVAVPHMHATTSRCTSILASSNYSGSELSDALATLVQTSSSLAVISLAGISMEHQATKQLLAGLAENIVLGDLTLGMWVILETCRRELAQYLMLTPSLITLSYTGNSEKTEIAN</sequence>
<name>A0A9D4Q798_RHISA</name>
<protein>
    <submittedName>
        <fullName evidence="1">Uncharacterized protein</fullName>
    </submittedName>
</protein>
<reference evidence="1" key="2">
    <citation type="submission" date="2021-09" db="EMBL/GenBank/DDBJ databases">
        <authorList>
            <person name="Jia N."/>
            <person name="Wang J."/>
            <person name="Shi W."/>
            <person name="Du L."/>
            <person name="Sun Y."/>
            <person name="Zhan W."/>
            <person name="Jiang J."/>
            <person name="Wang Q."/>
            <person name="Zhang B."/>
            <person name="Ji P."/>
            <person name="Sakyi L.B."/>
            <person name="Cui X."/>
            <person name="Yuan T."/>
            <person name="Jiang B."/>
            <person name="Yang W."/>
            <person name="Lam T.T.-Y."/>
            <person name="Chang Q."/>
            <person name="Ding S."/>
            <person name="Wang X."/>
            <person name="Zhu J."/>
            <person name="Ruan X."/>
            <person name="Zhao L."/>
            <person name="Wei J."/>
            <person name="Que T."/>
            <person name="Du C."/>
            <person name="Cheng J."/>
            <person name="Dai P."/>
            <person name="Han X."/>
            <person name="Huang E."/>
            <person name="Gao Y."/>
            <person name="Liu J."/>
            <person name="Shao H."/>
            <person name="Ye R."/>
            <person name="Li L."/>
            <person name="Wei W."/>
            <person name="Wang X."/>
            <person name="Wang C."/>
            <person name="Huo Q."/>
            <person name="Li W."/>
            <person name="Guo W."/>
            <person name="Chen H."/>
            <person name="Chen S."/>
            <person name="Zhou L."/>
            <person name="Zhou L."/>
            <person name="Ni X."/>
            <person name="Tian J."/>
            <person name="Zhou Y."/>
            <person name="Sheng Y."/>
            <person name="Liu T."/>
            <person name="Pan Y."/>
            <person name="Xia L."/>
            <person name="Li J."/>
            <person name="Zhao F."/>
            <person name="Cao W."/>
        </authorList>
    </citation>
    <scope>NUCLEOTIDE SEQUENCE</scope>
    <source>
        <strain evidence="1">Rsan-2018</strain>
        <tissue evidence="1">Larvae</tissue>
    </source>
</reference>
<keyword evidence="2" id="KW-1185">Reference proteome</keyword>